<name>A0A4R1KYR5_9BACT</name>
<dbReference type="Proteomes" id="UP000295210">
    <property type="component" value="Unassembled WGS sequence"/>
</dbReference>
<evidence type="ECO:0000313" key="2">
    <source>
        <dbReference type="Proteomes" id="UP000295210"/>
    </source>
</evidence>
<evidence type="ECO:0000313" key="1">
    <source>
        <dbReference type="EMBL" id="TCK69767.1"/>
    </source>
</evidence>
<comment type="caution">
    <text evidence="1">The sequence shown here is derived from an EMBL/GenBank/DDBJ whole genome shotgun (WGS) entry which is preliminary data.</text>
</comment>
<proteinExistence type="predicted"/>
<dbReference type="AlphaFoldDB" id="A0A4R1KYR5"/>
<protein>
    <submittedName>
        <fullName evidence="1">Uncharacterized protein</fullName>
    </submittedName>
</protein>
<dbReference type="EMBL" id="SMGK01000008">
    <property type="protein sequence ID" value="TCK69767.1"/>
    <property type="molecule type" value="Genomic_DNA"/>
</dbReference>
<gene>
    <name evidence="1" type="ORF">C7378_3515</name>
</gene>
<accession>A0A4R1KYR5</accession>
<sequence>MGSALSFWLPDHECSGLADSVSAFLGQLMTSAFIETNDPGKP</sequence>
<keyword evidence="2" id="KW-1185">Reference proteome</keyword>
<reference evidence="1 2" key="1">
    <citation type="submission" date="2019-03" db="EMBL/GenBank/DDBJ databases">
        <title>Genomic Encyclopedia of Type Strains, Phase IV (KMG-IV): sequencing the most valuable type-strain genomes for metagenomic binning, comparative biology and taxonomic classification.</title>
        <authorList>
            <person name="Goeker M."/>
        </authorList>
    </citation>
    <scope>NUCLEOTIDE SEQUENCE [LARGE SCALE GENOMIC DNA]</scope>
    <source>
        <strain evidence="1 2">DSM 103428</strain>
    </source>
</reference>
<organism evidence="1 2">
    <name type="scientific">Acidipila rosea</name>
    <dbReference type="NCBI Taxonomy" id="768535"/>
    <lineage>
        <taxon>Bacteria</taxon>
        <taxon>Pseudomonadati</taxon>
        <taxon>Acidobacteriota</taxon>
        <taxon>Terriglobia</taxon>
        <taxon>Terriglobales</taxon>
        <taxon>Acidobacteriaceae</taxon>
        <taxon>Acidipila</taxon>
    </lineage>
</organism>